<accession>A0A174JXH3</accession>
<dbReference type="RefSeq" id="WP_055658866.1">
    <property type="nucleotide sequence ID" value="NZ_CABIXC010000016.1"/>
</dbReference>
<reference evidence="2 3" key="1">
    <citation type="submission" date="2015-09" db="EMBL/GenBank/DDBJ databases">
        <authorList>
            <consortium name="Pathogen Informatics"/>
        </authorList>
    </citation>
    <scope>NUCLEOTIDE SEQUENCE [LARGE SCALE GENOMIC DNA]</scope>
    <source>
        <strain evidence="2 3">2789STDY5608850</strain>
    </source>
</reference>
<dbReference type="Pfam" id="PF12867">
    <property type="entry name" value="DinB_2"/>
    <property type="match status" value="1"/>
</dbReference>
<evidence type="ECO:0000313" key="3">
    <source>
        <dbReference type="Proteomes" id="UP000095651"/>
    </source>
</evidence>
<evidence type="ECO:0000259" key="1">
    <source>
        <dbReference type="Pfam" id="PF12867"/>
    </source>
</evidence>
<sequence length="231" mass="26623">MKYFGAGLGEMHKELGTMIRKADRLEDARRLFSELHGALHLSEVSGGEENELDRLTGDLEDPEYAVMVTSKDETIAWALWHIARLEDLTMNLLISGGEQVWNREWARRLGTAVADTGNAMSDDQIMELSKALRPAELLQYRSAVGRRTRQIVEGLTADDMKREVRKEDLKRIWKEGGVTAQEDSVWLLDYWEKKDVAGLLLMPTTRDPMLHLNDCCKWKQQIRTKKKFYRS</sequence>
<evidence type="ECO:0000313" key="2">
    <source>
        <dbReference type="EMBL" id="CUP01739.1"/>
    </source>
</evidence>
<name>A0A174JXH3_9FIRM</name>
<dbReference type="SUPFAM" id="SSF109854">
    <property type="entry name" value="DinB/YfiT-like putative metalloenzymes"/>
    <property type="match status" value="1"/>
</dbReference>
<dbReference type="AlphaFoldDB" id="A0A174JXH3"/>
<proteinExistence type="predicted"/>
<protein>
    <submittedName>
        <fullName evidence="2">Phage head-tail adaptor</fullName>
    </submittedName>
</protein>
<dbReference type="InterPro" id="IPR034660">
    <property type="entry name" value="DinB/YfiT-like"/>
</dbReference>
<dbReference type="EMBL" id="CYZE01000016">
    <property type="protein sequence ID" value="CUP01739.1"/>
    <property type="molecule type" value="Genomic_DNA"/>
</dbReference>
<gene>
    <name evidence="2" type="ORF">ERS852407_04708</name>
</gene>
<feature type="domain" description="DinB-like" evidence="1">
    <location>
        <begin position="50"/>
        <end position="167"/>
    </location>
</feature>
<dbReference type="Proteomes" id="UP000095651">
    <property type="component" value="Unassembled WGS sequence"/>
</dbReference>
<organism evidence="2 3">
    <name type="scientific">Hungatella hathewayi</name>
    <dbReference type="NCBI Taxonomy" id="154046"/>
    <lineage>
        <taxon>Bacteria</taxon>
        <taxon>Bacillati</taxon>
        <taxon>Bacillota</taxon>
        <taxon>Clostridia</taxon>
        <taxon>Lachnospirales</taxon>
        <taxon>Lachnospiraceae</taxon>
        <taxon>Hungatella</taxon>
    </lineage>
</organism>
<dbReference type="Gene3D" id="1.20.120.450">
    <property type="entry name" value="dinb family like domain"/>
    <property type="match status" value="1"/>
</dbReference>
<dbReference type="InterPro" id="IPR024775">
    <property type="entry name" value="DinB-like"/>
</dbReference>